<dbReference type="PROSITE" id="PS50263">
    <property type="entry name" value="CN_HYDROLASE"/>
    <property type="match status" value="1"/>
</dbReference>
<dbReference type="InterPro" id="IPR045254">
    <property type="entry name" value="Nit1/2_C-N_Hydrolase"/>
</dbReference>
<evidence type="ECO:0000256" key="2">
    <source>
        <dbReference type="ARBA" id="ARBA00022801"/>
    </source>
</evidence>
<dbReference type="EMBL" id="BSST01000001">
    <property type="protein sequence ID" value="GLX77852.1"/>
    <property type="molecule type" value="Genomic_DNA"/>
</dbReference>
<dbReference type="Pfam" id="PF00795">
    <property type="entry name" value="CN_hydrolase"/>
    <property type="match status" value="1"/>
</dbReference>
<organism evidence="4 5">
    <name type="scientific">Thalassotalea insulae</name>
    <dbReference type="NCBI Taxonomy" id="2056778"/>
    <lineage>
        <taxon>Bacteria</taxon>
        <taxon>Pseudomonadati</taxon>
        <taxon>Pseudomonadota</taxon>
        <taxon>Gammaproteobacteria</taxon>
        <taxon>Alteromonadales</taxon>
        <taxon>Colwelliaceae</taxon>
        <taxon>Thalassotalea</taxon>
    </lineage>
</organism>
<dbReference type="Proteomes" id="UP001157186">
    <property type="component" value="Unassembled WGS sequence"/>
</dbReference>
<sequence length="278" mass="31184">MARLSAIQLTSVPDVEQNLRAIEQQLANLEPCQDHIVVLPECCLFFGGRDKEQLMLAQETYSTQRLIRALAKLAHTYQITLVAGSIPLYQQETNKFTNSCCVFSPSGEQLAQYNKIHLFDVEVQDNEKHYLESRFTQAGQQLKTVVTAGVTLGLTICYDLRFPELYRALAQLGAQIITVPSAFTKVTGQAHWQTLLRARAIENQVYIVAAGQTGTHRNGRETWGHSMIIDPWGEIMTSLESGQGSISAEFDLEQLAQVRQAIPVAEHNQFITKLKTYE</sequence>
<comment type="caution">
    <text evidence="4">The sequence shown here is derived from an EMBL/GenBank/DDBJ whole genome shotgun (WGS) entry which is preliminary data.</text>
</comment>
<reference evidence="4 5" key="1">
    <citation type="submission" date="2023-03" db="EMBL/GenBank/DDBJ databases">
        <title>Draft genome sequence of Thalassotalea insulae KCTC 62186T.</title>
        <authorList>
            <person name="Sawabe T."/>
        </authorList>
    </citation>
    <scope>NUCLEOTIDE SEQUENCE [LARGE SCALE GENOMIC DNA]</scope>
    <source>
        <strain evidence="4 5">KCTC 62186</strain>
    </source>
</reference>
<name>A0ABQ6GT66_9GAMM</name>
<dbReference type="Gene3D" id="3.60.110.10">
    <property type="entry name" value="Carbon-nitrogen hydrolase"/>
    <property type="match status" value="1"/>
</dbReference>
<evidence type="ECO:0000259" key="3">
    <source>
        <dbReference type="PROSITE" id="PS50263"/>
    </source>
</evidence>
<dbReference type="PROSITE" id="PS01227">
    <property type="entry name" value="UPF0012"/>
    <property type="match status" value="1"/>
</dbReference>
<protein>
    <submittedName>
        <fullName evidence="4">Amidohydrolase</fullName>
    </submittedName>
</protein>
<keyword evidence="2" id="KW-0378">Hydrolase</keyword>
<dbReference type="SUPFAM" id="SSF56317">
    <property type="entry name" value="Carbon-nitrogen hydrolase"/>
    <property type="match status" value="1"/>
</dbReference>
<evidence type="ECO:0000313" key="4">
    <source>
        <dbReference type="EMBL" id="GLX77852.1"/>
    </source>
</evidence>
<evidence type="ECO:0000256" key="1">
    <source>
        <dbReference type="ARBA" id="ARBA00010613"/>
    </source>
</evidence>
<keyword evidence="5" id="KW-1185">Reference proteome</keyword>
<dbReference type="InterPro" id="IPR003010">
    <property type="entry name" value="C-N_Hydrolase"/>
</dbReference>
<evidence type="ECO:0000313" key="5">
    <source>
        <dbReference type="Proteomes" id="UP001157186"/>
    </source>
</evidence>
<dbReference type="InterPro" id="IPR036526">
    <property type="entry name" value="C-N_Hydrolase_sf"/>
</dbReference>
<feature type="domain" description="CN hydrolase" evidence="3">
    <location>
        <begin position="2"/>
        <end position="252"/>
    </location>
</feature>
<dbReference type="CDD" id="cd07572">
    <property type="entry name" value="nit"/>
    <property type="match status" value="1"/>
</dbReference>
<proteinExistence type="inferred from homology"/>
<dbReference type="PANTHER" id="PTHR23088">
    <property type="entry name" value="NITRILASE-RELATED"/>
    <property type="match status" value="1"/>
</dbReference>
<dbReference type="InterPro" id="IPR001110">
    <property type="entry name" value="UPF0012_CS"/>
</dbReference>
<comment type="similarity">
    <text evidence="1">Belongs to the carbon-nitrogen hydrolase superfamily. NIT1/NIT2 family.</text>
</comment>
<accession>A0ABQ6GT66</accession>
<gene>
    <name evidence="4" type="ORF">tinsulaeT_11920</name>
</gene>
<dbReference type="RefSeq" id="WP_284243745.1">
    <property type="nucleotide sequence ID" value="NZ_BSST01000001.1"/>
</dbReference>
<dbReference type="PANTHER" id="PTHR23088:SF27">
    <property type="entry name" value="DEAMINATED GLUTATHIONE AMIDASE"/>
    <property type="match status" value="1"/>
</dbReference>